<comment type="caution">
    <text evidence="2">The sequence shown here is derived from an EMBL/GenBank/DDBJ whole genome shotgun (WGS) entry which is preliminary data.</text>
</comment>
<keyword evidence="3" id="KW-1185">Reference proteome</keyword>
<dbReference type="Proteomes" id="UP001153269">
    <property type="component" value="Unassembled WGS sequence"/>
</dbReference>
<evidence type="ECO:0000313" key="3">
    <source>
        <dbReference type="Proteomes" id="UP001153269"/>
    </source>
</evidence>
<dbReference type="AlphaFoldDB" id="A0A9N7VT33"/>
<evidence type="ECO:0000256" key="1">
    <source>
        <dbReference type="SAM" id="MobiDB-lite"/>
    </source>
</evidence>
<protein>
    <submittedName>
        <fullName evidence="2">Uncharacterized protein</fullName>
    </submittedName>
</protein>
<feature type="region of interest" description="Disordered" evidence="1">
    <location>
        <begin position="1"/>
        <end position="34"/>
    </location>
</feature>
<gene>
    <name evidence="2" type="ORF">PLEPLA_LOCUS43000</name>
</gene>
<organism evidence="2 3">
    <name type="scientific">Pleuronectes platessa</name>
    <name type="common">European plaice</name>
    <dbReference type="NCBI Taxonomy" id="8262"/>
    <lineage>
        <taxon>Eukaryota</taxon>
        <taxon>Metazoa</taxon>
        <taxon>Chordata</taxon>
        <taxon>Craniata</taxon>
        <taxon>Vertebrata</taxon>
        <taxon>Euteleostomi</taxon>
        <taxon>Actinopterygii</taxon>
        <taxon>Neopterygii</taxon>
        <taxon>Teleostei</taxon>
        <taxon>Neoteleostei</taxon>
        <taxon>Acanthomorphata</taxon>
        <taxon>Carangaria</taxon>
        <taxon>Pleuronectiformes</taxon>
        <taxon>Pleuronectoidei</taxon>
        <taxon>Pleuronectidae</taxon>
        <taxon>Pleuronectes</taxon>
    </lineage>
</organism>
<proteinExistence type="predicted"/>
<dbReference type="EMBL" id="CADEAL010004246">
    <property type="protein sequence ID" value="CAB1455229.1"/>
    <property type="molecule type" value="Genomic_DNA"/>
</dbReference>
<sequence length="104" mass="10818">MAKRRITAQRESGSSRREPGLDPSPGRSGPGGAVLHGTVSWAGGRYCTTPCTALAPGTQRVWSGREARCSSHHLRSVQQCCSVALITEEAAGGGEVTQGPSEGR</sequence>
<evidence type="ECO:0000313" key="2">
    <source>
        <dbReference type="EMBL" id="CAB1455229.1"/>
    </source>
</evidence>
<accession>A0A9N7VT33</accession>
<reference evidence="2" key="1">
    <citation type="submission" date="2020-03" db="EMBL/GenBank/DDBJ databases">
        <authorList>
            <person name="Weist P."/>
        </authorList>
    </citation>
    <scope>NUCLEOTIDE SEQUENCE</scope>
</reference>
<name>A0A9N7VT33_PLEPL</name>